<evidence type="ECO:0000256" key="5">
    <source>
        <dbReference type="SAM" id="MobiDB-lite"/>
    </source>
</evidence>
<evidence type="ECO:0000256" key="1">
    <source>
        <dbReference type="ARBA" id="ARBA00004141"/>
    </source>
</evidence>
<sequence>MSDITIPEPTAVAPEPTAVPTATPQGPAVTNVYVQQASAPALPPRSVGAAYAFLLLLGVLGAHKFYLGKGGMGVLYIFTVGIFGIGILIDLFTLPSQVRATNARRAVGIA</sequence>
<dbReference type="InterPro" id="IPR007829">
    <property type="entry name" value="TM2"/>
</dbReference>
<dbReference type="GO" id="GO:0016020">
    <property type="term" value="C:membrane"/>
    <property type="evidence" value="ECO:0007669"/>
    <property type="project" value="UniProtKB-SubCell"/>
</dbReference>
<name>A0A934SQH6_9MICO</name>
<keyword evidence="9" id="KW-1185">Reference proteome</keyword>
<dbReference type="PANTHER" id="PTHR21016">
    <property type="entry name" value="BETA-AMYLOID BINDING PROTEIN-RELATED"/>
    <property type="match status" value="1"/>
</dbReference>
<feature type="region of interest" description="Disordered" evidence="5">
    <location>
        <begin position="1"/>
        <end position="20"/>
    </location>
</feature>
<dbReference type="Proteomes" id="UP000636458">
    <property type="component" value="Unassembled WGS sequence"/>
</dbReference>
<dbReference type="Pfam" id="PF05154">
    <property type="entry name" value="TM2"/>
    <property type="match status" value="1"/>
</dbReference>
<evidence type="ECO:0000256" key="3">
    <source>
        <dbReference type="ARBA" id="ARBA00022989"/>
    </source>
</evidence>
<feature type="transmembrane region" description="Helical" evidence="6">
    <location>
        <begin position="74"/>
        <end position="94"/>
    </location>
</feature>
<proteinExistence type="predicted"/>
<feature type="compositionally biased region" description="Low complexity" evidence="5">
    <location>
        <begin position="7"/>
        <end position="20"/>
    </location>
</feature>
<keyword evidence="3 6" id="KW-1133">Transmembrane helix</keyword>
<evidence type="ECO:0000256" key="4">
    <source>
        <dbReference type="ARBA" id="ARBA00023136"/>
    </source>
</evidence>
<reference evidence="8" key="1">
    <citation type="submission" date="2021-01" db="EMBL/GenBank/DDBJ databases">
        <title>Lacisediminihabitans sp. nov. strain G11-30, isolated from Antarctic Soil.</title>
        <authorList>
            <person name="Li J."/>
        </authorList>
    </citation>
    <scope>NUCLEOTIDE SEQUENCE</scope>
    <source>
        <strain evidence="8">G11-30</strain>
    </source>
</reference>
<feature type="transmembrane region" description="Helical" evidence="6">
    <location>
        <begin position="48"/>
        <end position="67"/>
    </location>
</feature>
<keyword evidence="2 6" id="KW-0812">Transmembrane</keyword>
<dbReference type="InterPro" id="IPR050932">
    <property type="entry name" value="TM2D1-3-like"/>
</dbReference>
<organism evidence="8 9">
    <name type="scientific">Lacisediminihabitans changchengi</name>
    <dbReference type="NCBI Taxonomy" id="2787634"/>
    <lineage>
        <taxon>Bacteria</taxon>
        <taxon>Bacillati</taxon>
        <taxon>Actinomycetota</taxon>
        <taxon>Actinomycetes</taxon>
        <taxon>Micrococcales</taxon>
        <taxon>Microbacteriaceae</taxon>
        <taxon>Lacisediminihabitans</taxon>
    </lineage>
</organism>
<dbReference type="AlphaFoldDB" id="A0A934SQH6"/>
<comment type="caution">
    <text evidence="8">The sequence shown here is derived from an EMBL/GenBank/DDBJ whole genome shotgun (WGS) entry which is preliminary data.</text>
</comment>
<protein>
    <submittedName>
        <fullName evidence="8">TM2 domain-containing protein</fullName>
    </submittedName>
</protein>
<comment type="subcellular location">
    <subcellularLocation>
        <location evidence="1">Membrane</location>
        <topology evidence="1">Multi-pass membrane protein</topology>
    </subcellularLocation>
</comment>
<evidence type="ECO:0000256" key="2">
    <source>
        <dbReference type="ARBA" id="ARBA00022692"/>
    </source>
</evidence>
<dbReference type="EMBL" id="JAEPES010000002">
    <property type="protein sequence ID" value="MBK4347135.1"/>
    <property type="molecule type" value="Genomic_DNA"/>
</dbReference>
<dbReference type="PANTHER" id="PTHR21016:SF25">
    <property type="entry name" value="TM2 DOMAIN-CONTAINING PROTEIN DDB_G0277895-RELATED"/>
    <property type="match status" value="1"/>
</dbReference>
<feature type="domain" description="TM2" evidence="7">
    <location>
        <begin position="44"/>
        <end position="92"/>
    </location>
</feature>
<keyword evidence="4 6" id="KW-0472">Membrane</keyword>
<accession>A0A934SQH6</accession>
<gene>
    <name evidence="8" type="ORF">IV501_05765</name>
</gene>
<dbReference type="RefSeq" id="WP_200555506.1">
    <property type="nucleotide sequence ID" value="NZ_JAEPES010000002.1"/>
</dbReference>
<evidence type="ECO:0000259" key="7">
    <source>
        <dbReference type="Pfam" id="PF05154"/>
    </source>
</evidence>
<evidence type="ECO:0000313" key="8">
    <source>
        <dbReference type="EMBL" id="MBK4347135.1"/>
    </source>
</evidence>
<evidence type="ECO:0000313" key="9">
    <source>
        <dbReference type="Proteomes" id="UP000636458"/>
    </source>
</evidence>
<evidence type="ECO:0000256" key="6">
    <source>
        <dbReference type="SAM" id="Phobius"/>
    </source>
</evidence>